<protein>
    <submittedName>
        <fullName evidence="1">Sel1 repeat family protein</fullName>
    </submittedName>
</protein>
<dbReference type="KEGG" id="oxy:HCG48_11335"/>
<sequence length="239" mass="26474">MQQPSLKNTFEPRGVHPLFPEGQRFKGTVYRHGDRGGAIAPVVLSVHSGGIWQNLLGGNPQERSWGRLLQMSWETLTGGGAIPAERSEYLAIFDSAWLALLRQWVGRVSPELNSLEALKLAAVLVNLGEAIGESAIGDRGENTETAIACCELALDVLKRDSFPQARAPIHNNLALMYSDRLGGDRLTNLSRAFSHYERAAQVSRRQPFPETWESVPLVWSEPDNRLNSRSRFPMEAIAC</sequence>
<dbReference type="Gene3D" id="1.25.40.10">
    <property type="entry name" value="Tetratricopeptide repeat domain"/>
    <property type="match status" value="1"/>
</dbReference>
<keyword evidence="2" id="KW-1185">Reference proteome</keyword>
<name>A0A6H1TWZ7_9CYAN</name>
<dbReference type="RefSeq" id="WP_168569246.1">
    <property type="nucleotide sequence ID" value="NZ_CP051167.1"/>
</dbReference>
<proteinExistence type="predicted"/>
<organism evidence="1 2">
    <name type="scientific">Oxynema aestuarii AP17</name>
    <dbReference type="NCBI Taxonomy" id="2064643"/>
    <lineage>
        <taxon>Bacteria</taxon>
        <taxon>Bacillati</taxon>
        <taxon>Cyanobacteriota</taxon>
        <taxon>Cyanophyceae</taxon>
        <taxon>Oscillatoriophycideae</taxon>
        <taxon>Oscillatoriales</taxon>
        <taxon>Oscillatoriaceae</taxon>
        <taxon>Oxynema</taxon>
        <taxon>Oxynema aestuarii</taxon>
    </lineage>
</organism>
<dbReference type="AlphaFoldDB" id="A0A6H1TWZ7"/>
<dbReference type="EMBL" id="CP051167">
    <property type="protein sequence ID" value="QIZ71091.1"/>
    <property type="molecule type" value="Genomic_DNA"/>
</dbReference>
<evidence type="ECO:0000313" key="2">
    <source>
        <dbReference type="Proteomes" id="UP000500857"/>
    </source>
</evidence>
<accession>A0A6H1TWZ7</accession>
<reference evidence="1 2" key="1">
    <citation type="submission" date="2020-04" db="EMBL/GenBank/DDBJ databases">
        <authorList>
            <person name="Basu S."/>
            <person name="Maruthanayagam V."/>
            <person name="Chakraborty S."/>
            <person name="Pramanik A."/>
            <person name="Mukherjee J."/>
            <person name="Brink B."/>
        </authorList>
    </citation>
    <scope>NUCLEOTIDE SEQUENCE [LARGE SCALE GENOMIC DNA]</scope>
    <source>
        <strain evidence="1 2">AP17</strain>
    </source>
</reference>
<dbReference type="InterPro" id="IPR011990">
    <property type="entry name" value="TPR-like_helical_dom_sf"/>
</dbReference>
<gene>
    <name evidence="1" type="ORF">HCG48_11335</name>
</gene>
<evidence type="ECO:0000313" key="1">
    <source>
        <dbReference type="EMBL" id="QIZ71091.1"/>
    </source>
</evidence>
<dbReference type="Proteomes" id="UP000500857">
    <property type="component" value="Chromosome"/>
</dbReference>